<proteinExistence type="predicted"/>
<evidence type="ECO:0000256" key="1">
    <source>
        <dbReference type="SAM" id="SignalP"/>
    </source>
</evidence>
<dbReference type="EMBL" id="MCFE01000651">
    <property type="protein sequence ID" value="ORX83087.1"/>
    <property type="molecule type" value="Genomic_DNA"/>
</dbReference>
<protein>
    <submittedName>
        <fullName evidence="3">Uncharacterized protein</fullName>
    </submittedName>
</protein>
<sequence length="184" mass="19897">MRATTIMMILALVSLQTTIAAPVPCSSCSRKYRRVRQRSSRCSDQESNCHSSNQVQPIVEVPNVQAPLLRQVFTTVTRKNDNLNTANANSDKSLNVNYQAGPSLEAEGEAIATEFAKQKGDSSSADDSSYPVVVVQPSQDVQYATPVVDTQCIEGCSGQDVQYMEPLADASCGDNCADQLTEPM</sequence>
<accession>A0A1Y1XBI9</accession>
<dbReference type="InParanoid" id="A0A1Y1XBI9"/>
<evidence type="ECO:0000313" key="3">
    <source>
        <dbReference type="EMBL" id="ORX83087.1"/>
    </source>
</evidence>
<dbReference type="AlphaFoldDB" id="A0A1Y1XBI9"/>
<organism evidence="3 4">
    <name type="scientific">Basidiobolus meristosporus CBS 931.73</name>
    <dbReference type="NCBI Taxonomy" id="1314790"/>
    <lineage>
        <taxon>Eukaryota</taxon>
        <taxon>Fungi</taxon>
        <taxon>Fungi incertae sedis</taxon>
        <taxon>Zoopagomycota</taxon>
        <taxon>Entomophthoromycotina</taxon>
        <taxon>Basidiobolomycetes</taxon>
        <taxon>Basidiobolales</taxon>
        <taxon>Basidiobolaceae</taxon>
        <taxon>Basidiobolus</taxon>
    </lineage>
</organism>
<feature type="chain" id="PRO_5011083942" evidence="1">
    <location>
        <begin position="21"/>
        <end position="184"/>
    </location>
</feature>
<keyword evidence="4" id="KW-1185">Reference proteome</keyword>
<evidence type="ECO:0000313" key="4">
    <source>
        <dbReference type="Proteomes" id="UP000193498"/>
    </source>
</evidence>
<dbReference type="Proteomes" id="UP000193498">
    <property type="component" value="Unassembled WGS sequence"/>
</dbReference>
<gene>
    <name evidence="3" type="ORF">K493DRAFT_307688</name>
    <name evidence="2" type="ORF">K493DRAFT_308266</name>
</gene>
<reference evidence="3 4" key="1">
    <citation type="submission" date="2016-07" db="EMBL/GenBank/DDBJ databases">
        <title>Pervasive Adenine N6-methylation of Active Genes in Fungi.</title>
        <authorList>
            <consortium name="DOE Joint Genome Institute"/>
            <person name="Mondo S.J."/>
            <person name="Dannebaum R.O."/>
            <person name="Kuo R.C."/>
            <person name="Labutti K."/>
            <person name="Haridas S."/>
            <person name="Kuo A."/>
            <person name="Salamov A."/>
            <person name="Ahrendt S.R."/>
            <person name="Lipzen A."/>
            <person name="Sullivan W."/>
            <person name="Andreopoulos W.B."/>
            <person name="Clum A."/>
            <person name="Lindquist E."/>
            <person name="Daum C."/>
            <person name="Ramamoorthy G.K."/>
            <person name="Gryganskyi A."/>
            <person name="Culley D."/>
            <person name="Magnuson J.K."/>
            <person name="James T.Y."/>
            <person name="O'Malley M.A."/>
            <person name="Stajich J.E."/>
            <person name="Spatafora J.W."/>
            <person name="Visel A."/>
            <person name="Grigoriev I.V."/>
        </authorList>
    </citation>
    <scope>NUCLEOTIDE SEQUENCE [LARGE SCALE GENOMIC DNA]</scope>
    <source>
        <strain evidence="3 4">CBS 931.73</strain>
    </source>
</reference>
<dbReference type="EMBL" id="MCFE01000731">
    <property type="protein sequence ID" value="ORX80712.1"/>
    <property type="molecule type" value="Genomic_DNA"/>
</dbReference>
<comment type="caution">
    <text evidence="3">The sequence shown here is derived from an EMBL/GenBank/DDBJ whole genome shotgun (WGS) entry which is preliminary data.</text>
</comment>
<evidence type="ECO:0000313" key="2">
    <source>
        <dbReference type="EMBL" id="ORX80712.1"/>
    </source>
</evidence>
<name>A0A1Y1XBI9_9FUNG</name>
<keyword evidence="1" id="KW-0732">Signal</keyword>
<feature type="signal peptide" evidence="1">
    <location>
        <begin position="1"/>
        <end position="20"/>
    </location>
</feature>